<feature type="transmembrane region" description="Helical" evidence="1">
    <location>
        <begin position="12"/>
        <end position="30"/>
    </location>
</feature>
<dbReference type="Gene3D" id="3.40.50.720">
    <property type="entry name" value="NAD(P)-binding Rossmann-like Domain"/>
    <property type="match status" value="1"/>
</dbReference>
<keyword evidence="1" id="KW-1133">Transmembrane helix</keyword>
<dbReference type="RefSeq" id="WP_283211939.1">
    <property type="nucleotide sequence ID" value="NZ_JASGBI010000001.1"/>
</dbReference>
<dbReference type="InterPro" id="IPR025695">
    <property type="entry name" value="DoxX-like"/>
</dbReference>
<feature type="transmembrane region" description="Helical" evidence="1">
    <location>
        <begin position="380"/>
        <end position="399"/>
    </location>
</feature>
<evidence type="ECO:0000313" key="3">
    <source>
        <dbReference type="EMBL" id="MDI9238481.1"/>
    </source>
</evidence>
<comment type="caution">
    <text evidence="3">The sequence shown here is derived from an EMBL/GenBank/DDBJ whole genome shotgun (WGS) entry which is preliminary data.</text>
</comment>
<organism evidence="3 4">
    <name type="scientific">Lysobacter stagni</name>
    <dbReference type="NCBI Taxonomy" id="3045172"/>
    <lineage>
        <taxon>Bacteria</taxon>
        <taxon>Pseudomonadati</taxon>
        <taxon>Pseudomonadota</taxon>
        <taxon>Gammaproteobacteria</taxon>
        <taxon>Lysobacterales</taxon>
        <taxon>Lysobacteraceae</taxon>
        <taxon>Lysobacter</taxon>
    </lineage>
</organism>
<dbReference type="EMBL" id="JASGBI010000001">
    <property type="protein sequence ID" value="MDI9238481.1"/>
    <property type="molecule type" value="Genomic_DNA"/>
</dbReference>
<accession>A0ABT6XEB3</accession>
<dbReference type="Pfam" id="PF01370">
    <property type="entry name" value="Epimerase"/>
    <property type="match status" value="1"/>
</dbReference>
<dbReference type="PANTHER" id="PTHR12126">
    <property type="entry name" value="NADH-UBIQUINONE OXIDOREDUCTASE 39 KDA SUBUNIT-RELATED"/>
    <property type="match status" value="1"/>
</dbReference>
<feature type="transmembrane region" description="Helical" evidence="1">
    <location>
        <begin position="351"/>
        <end position="373"/>
    </location>
</feature>
<keyword evidence="1" id="KW-0812">Transmembrane</keyword>
<dbReference type="InterPro" id="IPR036291">
    <property type="entry name" value="NAD(P)-bd_dom_sf"/>
</dbReference>
<gene>
    <name evidence="3" type="ORF">QLQ15_06085</name>
</gene>
<feature type="domain" description="NAD-dependent epimerase/dehydratase" evidence="2">
    <location>
        <begin position="13"/>
        <end position="115"/>
    </location>
</feature>
<feature type="transmembrane region" description="Helical" evidence="1">
    <location>
        <begin position="310"/>
        <end position="331"/>
    </location>
</feature>
<dbReference type="SUPFAM" id="SSF51735">
    <property type="entry name" value="NAD(P)-binding Rossmann-fold domains"/>
    <property type="match status" value="1"/>
</dbReference>
<dbReference type="InterPro" id="IPR001509">
    <property type="entry name" value="Epimerase_deHydtase"/>
</dbReference>
<dbReference type="InterPro" id="IPR051207">
    <property type="entry name" value="ComplexI_NDUFA9_subunit"/>
</dbReference>
<feature type="transmembrane region" description="Helical" evidence="1">
    <location>
        <begin position="411"/>
        <end position="428"/>
    </location>
</feature>
<keyword evidence="4" id="KW-1185">Reference proteome</keyword>
<name>A0ABT6XEB3_9GAMM</name>
<reference evidence="3 4" key="1">
    <citation type="submission" date="2023-05" db="EMBL/GenBank/DDBJ databases">
        <title>Lysobacter sp. strain LF1 Genome sequencing and assembly.</title>
        <authorList>
            <person name="Jung Y."/>
        </authorList>
    </citation>
    <scope>NUCLEOTIDE SEQUENCE [LARGE SCALE GENOMIC DNA]</scope>
    <source>
        <strain evidence="3 4">LF1</strain>
    </source>
</reference>
<proteinExistence type="predicted"/>
<protein>
    <submittedName>
        <fullName evidence="3">SDR family oxidoreductase</fullName>
    </submittedName>
</protein>
<evidence type="ECO:0000259" key="2">
    <source>
        <dbReference type="Pfam" id="PF01370"/>
    </source>
</evidence>
<dbReference type="Pfam" id="PF13781">
    <property type="entry name" value="DoxX_3"/>
    <property type="match status" value="1"/>
</dbReference>
<dbReference type="PANTHER" id="PTHR12126:SF11">
    <property type="entry name" value="NADH DEHYDROGENASE [UBIQUINONE] 1 ALPHA SUBCOMPLEX SUBUNIT 9, MITOCHONDRIAL"/>
    <property type="match status" value="1"/>
</dbReference>
<dbReference type="Proteomes" id="UP001321580">
    <property type="component" value="Unassembled WGS sequence"/>
</dbReference>
<keyword evidence="1" id="KW-0472">Membrane</keyword>
<evidence type="ECO:0000313" key="4">
    <source>
        <dbReference type="Proteomes" id="UP001321580"/>
    </source>
</evidence>
<evidence type="ECO:0000256" key="1">
    <source>
        <dbReference type="SAM" id="Phobius"/>
    </source>
</evidence>
<sequence>MEEMREAGQGRTVLVLGAGGFIAGFIIAALRTHGWRVIRGVRRPERDGDTRICDLSDDTTDWRAVVAGVDVVVNAAGILRESGQQRFEAIHDGAPFALAQACVDLGVRRFVQVSALGRPEDGEFVASKHRFDEALLRLPLSAVVLRPSVVYSTRGSYGGTSLLRAMAALPGVLALPGRGDWPLQPLSAEDLGELVARAATGSATGVFEVAGPAPVMLGEYLHRWRHWLRVGPAVTLQVPVWLVSAAAWLGERCGVGPLGETMWKMLQRGNVASSDASVRLHEAFGMVPRALDDVLVSEPSQVQDRWHARLYWLGPLLRVAVAALFLLSAFSGLLAPVATIESLVRDSVLSAWHPVAMARLAAVLDLALGAWLLTGRAPRIATASMIVPVLVYTLVFGSLLPQSWLEPLGGMAKNLVVLPALAVLWVLGDRR</sequence>